<keyword evidence="24" id="KW-0472">Membrane</keyword>
<evidence type="ECO:0000256" key="15">
    <source>
        <dbReference type="ARBA" id="ARBA00022912"/>
    </source>
</evidence>
<evidence type="ECO:0000256" key="13">
    <source>
        <dbReference type="ARBA" id="ARBA00022840"/>
    </source>
</evidence>
<dbReference type="PROSITE" id="PS50885">
    <property type="entry name" value="HAMP"/>
    <property type="match status" value="1"/>
</dbReference>
<comment type="caution">
    <text evidence="27">The sequence shown here is derived from an EMBL/GenBank/DDBJ whole genome shotgun (WGS) entry which is preliminary data.</text>
</comment>
<keyword evidence="8" id="KW-0808">Transferase</keyword>
<evidence type="ECO:0000256" key="16">
    <source>
        <dbReference type="ARBA" id="ARBA00022989"/>
    </source>
</evidence>
<dbReference type="InterPro" id="IPR036097">
    <property type="entry name" value="HisK_dim/P_sf"/>
</dbReference>
<gene>
    <name evidence="27" type="ORF">ACIB24_10830</name>
</gene>
<dbReference type="SUPFAM" id="SSF55874">
    <property type="entry name" value="ATPase domain of HSP90 chaperone/DNA topoisomerase II/histidine kinase"/>
    <property type="match status" value="1"/>
</dbReference>
<dbReference type="CDD" id="cd06225">
    <property type="entry name" value="HAMP"/>
    <property type="match status" value="1"/>
</dbReference>
<keyword evidence="7" id="KW-0597">Phosphoprotein</keyword>
<dbReference type="Pfam" id="PF00672">
    <property type="entry name" value="HAMP"/>
    <property type="match status" value="1"/>
</dbReference>
<dbReference type="RefSeq" id="WP_398279472.1">
    <property type="nucleotide sequence ID" value="NZ_JBITLV010000003.1"/>
</dbReference>
<dbReference type="EMBL" id="JBITLV010000003">
    <property type="protein sequence ID" value="MFI7587556.1"/>
    <property type="molecule type" value="Genomic_DNA"/>
</dbReference>
<evidence type="ECO:0000256" key="23">
    <source>
        <dbReference type="SAM" id="MobiDB-lite"/>
    </source>
</evidence>
<feature type="region of interest" description="Disordered" evidence="23">
    <location>
        <begin position="358"/>
        <end position="380"/>
    </location>
</feature>
<evidence type="ECO:0000256" key="1">
    <source>
        <dbReference type="ARBA" id="ARBA00000085"/>
    </source>
</evidence>
<dbReference type="CDD" id="cd00082">
    <property type="entry name" value="HisKA"/>
    <property type="match status" value="1"/>
</dbReference>
<dbReference type="SUPFAM" id="SSF158472">
    <property type="entry name" value="HAMP domain-like"/>
    <property type="match status" value="1"/>
</dbReference>
<dbReference type="PRINTS" id="PR00344">
    <property type="entry name" value="BCTRLSENSOR"/>
</dbReference>
<evidence type="ECO:0000256" key="3">
    <source>
        <dbReference type="ARBA" id="ARBA00001946"/>
    </source>
</evidence>
<evidence type="ECO:0000256" key="4">
    <source>
        <dbReference type="ARBA" id="ARBA00004651"/>
    </source>
</evidence>
<keyword evidence="17" id="KW-0902">Two-component regulatory system</keyword>
<evidence type="ECO:0000256" key="10">
    <source>
        <dbReference type="ARBA" id="ARBA00022741"/>
    </source>
</evidence>
<evidence type="ECO:0000256" key="9">
    <source>
        <dbReference type="ARBA" id="ARBA00022692"/>
    </source>
</evidence>
<dbReference type="InterPro" id="IPR003594">
    <property type="entry name" value="HATPase_dom"/>
</dbReference>
<dbReference type="Gene3D" id="6.10.340.10">
    <property type="match status" value="1"/>
</dbReference>
<sequence>MKQRLARLWDALRPLDPLRSIQAKLGVLIVASGFLIAAFEWFGVVVLGWRVRYGLAVAVVVSLVITRVLAHGMTAPLRQITRATRELAEGEPMPPIQASSRDEVGELARAFTDMAGRLAAVDSQRRELLGNVSHELRTPVAALRAQLENLVDGVRPPDADALADLLGQVEALGGLVDDLLDLARVDGGAVRLRYEPVPVRELAESVAAQVRLARPGPTIAVRVEPADLTVDADRHRLAQVVLNLLDNAARHAGATGRVTVEARVRRAHVVVDVTDDGPGIPADRWETVFERFRGGTGEFPLPGAAGAPGRRDGGTGLGLAIARWAVALHGGTIAVVPVEEADPTAPGCRVRVELPISRPISRPISTESPDRAPGRSTAAS</sequence>
<dbReference type="InterPro" id="IPR004358">
    <property type="entry name" value="Sig_transdc_His_kin-like_C"/>
</dbReference>
<dbReference type="Gene3D" id="1.10.287.130">
    <property type="match status" value="1"/>
</dbReference>
<keyword evidence="11" id="KW-0418">Kinase</keyword>
<evidence type="ECO:0000256" key="18">
    <source>
        <dbReference type="ARBA" id="ARBA00023016"/>
    </source>
</evidence>
<keyword evidence="18" id="KW-0346">Stress response</keyword>
<keyword evidence="13 27" id="KW-0067">ATP-binding</keyword>
<dbReference type="PROSITE" id="PS50109">
    <property type="entry name" value="HIS_KIN"/>
    <property type="match status" value="1"/>
</dbReference>
<evidence type="ECO:0000313" key="27">
    <source>
        <dbReference type="EMBL" id="MFI7587556.1"/>
    </source>
</evidence>
<comment type="catalytic activity">
    <reaction evidence="1">
        <text>ATP + protein L-histidine = ADP + protein N-phospho-L-histidine.</text>
        <dbReference type="EC" id="2.7.13.3"/>
    </reaction>
</comment>
<evidence type="ECO:0000256" key="21">
    <source>
        <dbReference type="ARBA" id="ARBA00040454"/>
    </source>
</evidence>
<accession>A0ABW8APK1</accession>
<evidence type="ECO:0000256" key="2">
    <source>
        <dbReference type="ARBA" id="ARBA00001936"/>
    </source>
</evidence>
<evidence type="ECO:0000256" key="19">
    <source>
        <dbReference type="ARBA" id="ARBA00023026"/>
    </source>
</evidence>
<keyword evidence="15" id="KW-0904">Protein phosphatase</keyword>
<evidence type="ECO:0000256" key="7">
    <source>
        <dbReference type="ARBA" id="ARBA00022553"/>
    </source>
</evidence>
<evidence type="ECO:0000256" key="17">
    <source>
        <dbReference type="ARBA" id="ARBA00023012"/>
    </source>
</evidence>
<organism evidence="27 28">
    <name type="scientific">Spongisporangium articulatum</name>
    <dbReference type="NCBI Taxonomy" id="3362603"/>
    <lineage>
        <taxon>Bacteria</taxon>
        <taxon>Bacillati</taxon>
        <taxon>Actinomycetota</taxon>
        <taxon>Actinomycetes</taxon>
        <taxon>Kineosporiales</taxon>
        <taxon>Kineosporiaceae</taxon>
        <taxon>Spongisporangium</taxon>
    </lineage>
</organism>
<dbReference type="EC" id="2.7.13.3" evidence="5"/>
<dbReference type="Gene3D" id="3.30.565.10">
    <property type="entry name" value="Histidine kinase-like ATPase, C-terminal domain"/>
    <property type="match status" value="1"/>
</dbReference>
<dbReference type="InterPro" id="IPR036890">
    <property type="entry name" value="HATPase_C_sf"/>
</dbReference>
<protein>
    <recommendedName>
        <fullName evidence="21">Signal transduction histidine-protein kinase/phosphatase MprB</fullName>
        <ecNumber evidence="5">2.7.13.3</ecNumber>
    </recommendedName>
    <alternativeName>
        <fullName evidence="22">Mycobacterial persistence regulator B</fullName>
    </alternativeName>
</protein>
<evidence type="ECO:0000256" key="5">
    <source>
        <dbReference type="ARBA" id="ARBA00012438"/>
    </source>
</evidence>
<evidence type="ECO:0000256" key="20">
    <source>
        <dbReference type="ARBA" id="ARBA00023211"/>
    </source>
</evidence>
<evidence type="ECO:0000313" key="28">
    <source>
        <dbReference type="Proteomes" id="UP001612915"/>
    </source>
</evidence>
<dbReference type="SUPFAM" id="SSF47384">
    <property type="entry name" value="Homodimeric domain of signal transducing histidine kinase"/>
    <property type="match status" value="1"/>
</dbReference>
<dbReference type="SMART" id="SM00387">
    <property type="entry name" value="HATPase_c"/>
    <property type="match status" value="1"/>
</dbReference>
<evidence type="ECO:0000256" key="11">
    <source>
        <dbReference type="ARBA" id="ARBA00022777"/>
    </source>
</evidence>
<evidence type="ECO:0000256" key="24">
    <source>
        <dbReference type="SAM" id="Phobius"/>
    </source>
</evidence>
<dbReference type="Pfam" id="PF00512">
    <property type="entry name" value="HisKA"/>
    <property type="match status" value="1"/>
</dbReference>
<keyword evidence="12" id="KW-0378">Hydrolase</keyword>
<dbReference type="GO" id="GO:0005524">
    <property type="term" value="F:ATP binding"/>
    <property type="evidence" value="ECO:0007669"/>
    <property type="project" value="UniProtKB-KW"/>
</dbReference>
<dbReference type="InterPro" id="IPR005467">
    <property type="entry name" value="His_kinase_dom"/>
</dbReference>
<keyword evidence="6" id="KW-1003">Cell membrane</keyword>
<feature type="domain" description="HAMP" evidence="26">
    <location>
        <begin position="71"/>
        <end position="123"/>
    </location>
</feature>
<proteinExistence type="predicted"/>
<name>A0ABW8APK1_9ACTN</name>
<keyword evidence="19" id="KW-0843">Virulence</keyword>
<dbReference type="CDD" id="cd00075">
    <property type="entry name" value="HATPase"/>
    <property type="match status" value="1"/>
</dbReference>
<comment type="subcellular location">
    <subcellularLocation>
        <location evidence="4">Cell membrane</location>
        <topology evidence="4">Multi-pass membrane protein</topology>
    </subcellularLocation>
</comment>
<dbReference type="Proteomes" id="UP001612915">
    <property type="component" value="Unassembled WGS sequence"/>
</dbReference>
<dbReference type="SMART" id="SM00304">
    <property type="entry name" value="HAMP"/>
    <property type="match status" value="1"/>
</dbReference>
<keyword evidence="20" id="KW-0464">Manganese</keyword>
<keyword evidence="10" id="KW-0547">Nucleotide-binding</keyword>
<evidence type="ECO:0000259" key="26">
    <source>
        <dbReference type="PROSITE" id="PS50885"/>
    </source>
</evidence>
<keyword evidence="14" id="KW-0460">Magnesium</keyword>
<comment type="cofactor">
    <cofactor evidence="3">
        <name>Mg(2+)</name>
        <dbReference type="ChEBI" id="CHEBI:18420"/>
    </cofactor>
</comment>
<dbReference type="PANTHER" id="PTHR44936">
    <property type="entry name" value="SENSOR PROTEIN CREC"/>
    <property type="match status" value="1"/>
</dbReference>
<evidence type="ECO:0000256" key="14">
    <source>
        <dbReference type="ARBA" id="ARBA00022842"/>
    </source>
</evidence>
<feature type="transmembrane region" description="Helical" evidence="24">
    <location>
        <begin position="51"/>
        <end position="70"/>
    </location>
</feature>
<keyword evidence="16 24" id="KW-1133">Transmembrane helix</keyword>
<keyword evidence="28" id="KW-1185">Reference proteome</keyword>
<reference evidence="27 28" key="1">
    <citation type="submission" date="2024-10" db="EMBL/GenBank/DDBJ databases">
        <title>The Natural Products Discovery Center: Release of the First 8490 Sequenced Strains for Exploring Actinobacteria Biosynthetic Diversity.</title>
        <authorList>
            <person name="Kalkreuter E."/>
            <person name="Kautsar S.A."/>
            <person name="Yang D."/>
            <person name="Bader C.D."/>
            <person name="Teijaro C.N."/>
            <person name="Fluegel L."/>
            <person name="Davis C.M."/>
            <person name="Simpson J.R."/>
            <person name="Lauterbach L."/>
            <person name="Steele A.D."/>
            <person name="Gui C."/>
            <person name="Meng S."/>
            <person name="Li G."/>
            <person name="Viehrig K."/>
            <person name="Ye F."/>
            <person name="Su P."/>
            <person name="Kiefer A.F."/>
            <person name="Nichols A."/>
            <person name="Cepeda A.J."/>
            <person name="Yan W."/>
            <person name="Fan B."/>
            <person name="Jiang Y."/>
            <person name="Adhikari A."/>
            <person name="Zheng C.-J."/>
            <person name="Schuster L."/>
            <person name="Cowan T.M."/>
            <person name="Smanski M.J."/>
            <person name="Chevrette M.G."/>
            <person name="De Carvalho L.P.S."/>
            <person name="Shen B."/>
        </authorList>
    </citation>
    <scope>NUCLEOTIDE SEQUENCE [LARGE SCALE GENOMIC DNA]</scope>
    <source>
        <strain evidence="27 28">NPDC049639</strain>
    </source>
</reference>
<evidence type="ECO:0000256" key="8">
    <source>
        <dbReference type="ARBA" id="ARBA00022679"/>
    </source>
</evidence>
<dbReference type="SMART" id="SM00388">
    <property type="entry name" value="HisKA"/>
    <property type="match status" value="1"/>
</dbReference>
<evidence type="ECO:0000256" key="6">
    <source>
        <dbReference type="ARBA" id="ARBA00022475"/>
    </source>
</evidence>
<dbReference type="PANTHER" id="PTHR44936:SF9">
    <property type="entry name" value="SENSOR PROTEIN CREC"/>
    <property type="match status" value="1"/>
</dbReference>
<comment type="cofactor">
    <cofactor evidence="2">
        <name>Mn(2+)</name>
        <dbReference type="ChEBI" id="CHEBI:29035"/>
    </cofactor>
</comment>
<dbReference type="InterPro" id="IPR003661">
    <property type="entry name" value="HisK_dim/P_dom"/>
</dbReference>
<feature type="transmembrane region" description="Helical" evidence="24">
    <location>
        <begin position="21"/>
        <end position="39"/>
    </location>
</feature>
<keyword evidence="9 24" id="KW-0812">Transmembrane</keyword>
<evidence type="ECO:0000256" key="22">
    <source>
        <dbReference type="ARBA" id="ARBA00041776"/>
    </source>
</evidence>
<evidence type="ECO:0000256" key="12">
    <source>
        <dbReference type="ARBA" id="ARBA00022801"/>
    </source>
</evidence>
<feature type="domain" description="Histidine kinase" evidence="25">
    <location>
        <begin position="131"/>
        <end position="358"/>
    </location>
</feature>
<evidence type="ECO:0000259" key="25">
    <source>
        <dbReference type="PROSITE" id="PS50109"/>
    </source>
</evidence>
<dbReference type="InterPro" id="IPR003660">
    <property type="entry name" value="HAMP_dom"/>
</dbReference>
<dbReference type="InterPro" id="IPR050980">
    <property type="entry name" value="2C_sensor_his_kinase"/>
</dbReference>
<dbReference type="Pfam" id="PF02518">
    <property type="entry name" value="HATPase_c"/>
    <property type="match status" value="1"/>
</dbReference>